<dbReference type="GO" id="GO:0000978">
    <property type="term" value="F:RNA polymerase II cis-regulatory region sequence-specific DNA binding"/>
    <property type="evidence" value="ECO:0007669"/>
    <property type="project" value="TreeGrafter"/>
</dbReference>
<keyword evidence="2" id="KW-0479">Metal-binding</keyword>
<evidence type="ECO:0000256" key="3">
    <source>
        <dbReference type="ARBA" id="ARBA00022737"/>
    </source>
</evidence>
<dbReference type="GO" id="GO:0005634">
    <property type="term" value="C:nucleus"/>
    <property type="evidence" value="ECO:0007669"/>
    <property type="project" value="UniProtKB-SubCell"/>
</dbReference>
<keyword evidence="6" id="KW-0539">Nucleus</keyword>
<feature type="domain" description="C2H2-type" evidence="8">
    <location>
        <begin position="22"/>
        <end position="51"/>
    </location>
</feature>
<dbReference type="FunFam" id="3.30.160.60:FF:000018">
    <property type="entry name" value="Krueppel-like factor 15"/>
    <property type="match status" value="1"/>
</dbReference>
<comment type="subcellular location">
    <subcellularLocation>
        <location evidence="1">Nucleus</location>
    </subcellularLocation>
</comment>
<sequence length="157" mass="18312">MSNNTKIKPDKDLQHPFRLQKYVCDFEGCNKSYGKKSHLTCHWRTHTGEKPFECQCGKKFTRSDELARHNRTHTGEKRFACPYCAKRFMRSDHLTKHAKRHPEFNLEEFIVAKRRLEDLALCGMGPVILDMSAASPSRQTQTKRKIFLPTVDNKQTS</sequence>
<dbReference type="PANTHER" id="PTHR23235:SF174">
    <property type="entry name" value="CABUT, ISOFORM A"/>
    <property type="match status" value="1"/>
</dbReference>
<dbReference type="FunFam" id="3.30.160.60:FF:000926">
    <property type="entry name" value="Kruppel like factor 13"/>
    <property type="match status" value="1"/>
</dbReference>
<dbReference type="PANTHER" id="PTHR23235">
    <property type="entry name" value="KRUEPPEL-LIKE TRANSCRIPTION FACTOR"/>
    <property type="match status" value="1"/>
</dbReference>
<name>A0A6G1SFF8_9ACAR</name>
<dbReference type="Gene3D" id="3.30.160.60">
    <property type="entry name" value="Classic Zinc Finger"/>
    <property type="match status" value="3"/>
</dbReference>
<evidence type="ECO:0000256" key="7">
    <source>
        <dbReference type="PROSITE-ProRule" id="PRU00042"/>
    </source>
</evidence>
<evidence type="ECO:0000313" key="9">
    <source>
        <dbReference type="EMBL" id="MDE49234.1"/>
    </source>
</evidence>
<evidence type="ECO:0000256" key="6">
    <source>
        <dbReference type="ARBA" id="ARBA00023242"/>
    </source>
</evidence>
<evidence type="ECO:0000256" key="5">
    <source>
        <dbReference type="ARBA" id="ARBA00022833"/>
    </source>
</evidence>
<keyword evidence="4 7" id="KW-0863">Zinc-finger</keyword>
<dbReference type="Pfam" id="PF00096">
    <property type="entry name" value="zf-C2H2"/>
    <property type="match status" value="2"/>
</dbReference>
<evidence type="ECO:0000256" key="4">
    <source>
        <dbReference type="ARBA" id="ARBA00022771"/>
    </source>
</evidence>
<reference evidence="9" key="1">
    <citation type="submission" date="2018-10" db="EMBL/GenBank/DDBJ databases">
        <title>Transcriptome assembly of Aceria tosichella (Wheat curl mite) Type 2.</title>
        <authorList>
            <person name="Scully E.D."/>
            <person name="Geib S.M."/>
            <person name="Palmer N.A."/>
            <person name="Gupta A.K."/>
            <person name="Sarath G."/>
            <person name="Tatineni S."/>
        </authorList>
    </citation>
    <scope>NUCLEOTIDE SEQUENCE</scope>
    <source>
        <strain evidence="9">LincolnNE</strain>
    </source>
</reference>
<proteinExistence type="predicted"/>
<dbReference type="FunFam" id="3.30.160.60:FF:000125">
    <property type="entry name" value="Putative zinc finger protein 143"/>
    <property type="match status" value="1"/>
</dbReference>
<keyword evidence="3" id="KW-0677">Repeat</keyword>
<dbReference type="GO" id="GO:0000981">
    <property type="term" value="F:DNA-binding transcription factor activity, RNA polymerase II-specific"/>
    <property type="evidence" value="ECO:0007669"/>
    <property type="project" value="TreeGrafter"/>
</dbReference>
<accession>A0A6G1SFF8</accession>
<dbReference type="GO" id="GO:0008270">
    <property type="term" value="F:zinc ion binding"/>
    <property type="evidence" value="ECO:0007669"/>
    <property type="project" value="UniProtKB-KW"/>
</dbReference>
<dbReference type="InterPro" id="IPR036236">
    <property type="entry name" value="Znf_C2H2_sf"/>
</dbReference>
<evidence type="ECO:0000259" key="8">
    <source>
        <dbReference type="PROSITE" id="PS50157"/>
    </source>
</evidence>
<feature type="domain" description="C2H2-type" evidence="8">
    <location>
        <begin position="52"/>
        <end position="78"/>
    </location>
</feature>
<dbReference type="PROSITE" id="PS50157">
    <property type="entry name" value="ZINC_FINGER_C2H2_2"/>
    <property type="match status" value="3"/>
</dbReference>
<protein>
    <submittedName>
        <fullName evidence="9">Krueppel-like factor 13</fullName>
    </submittedName>
</protein>
<dbReference type="AlphaFoldDB" id="A0A6G1SFF8"/>
<dbReference type="SMART" id="SM00355">
    <property type="entry name" value="ZnF_C2H2"/>
    <property type="match status" value="3"/>
</dbReference>
<evidence type="ECO:0000256" key="1">
    <source>
        <dbReference type="ARBA" id="ARBA00004123"/>
    </source>
</evidence>
<dbReference type="EMBL" id="GGYP01004463">
    <property type="protein sequence ID" value="MDE49234.1"/>
    <property type="molecule type" value="Transcribed_RNA"/>
</dbReference>
<evidence type="ECO:0000256" key="2">
    <source>
        <dbReference type="ARBA" id="ARBA00022723"/>
    </source>
</evidence>
<dbReference type="InterPro" id="IPR013087">
    <property type="entry name" value="Znf_C2H2_type"/>
</dbReference>
<keyword evidence="5" id="KW-0862">Zinc</keyword>
<dbReference type="SUPFAM" id="SSF57667">
    <property type="entry name" value="beta-beta-alpha zinc fingers"/>
    <property type="match status" value="2"/>
</dbReference>
<organism evidence="9">
    <name type="scientific">Aceria tosichella</name>
    <name type="common">wheat curl mite</name>
    <dbReference type="NCBI Taxonomy" id="561515"/>
    <lineage>
        <taxon>Eukaryota</taxon>
        <taxon>Metazoa</taxon>
        <taxon>Ecdysozoa</taxon>
        <taxon>Arthropoda</taxon>
        <taxon>Chelicerata</taxon>
        <taxon>Arachnida</taxon>
        <taxon>Acari</taxon>
        <taxon>Acariformes</taxon>
        <taxon>Trombidiformes</taxon>
        <taxon>Prostigmata</taxon>
        <taxon>Eupodina</taxon>
        <taxon>Eriophyoidea</taxon>
        <taxon>Eriophyidae</taxon>
        <taxon>Eriophyinae</taxon>
        <taxon>Aceriini</taxon>
        <taxon>Aceria</taxon>
    </lineage>
</organism>
<gene>
    <name evidence="9" type="primary">Klf13</name>
    <name evidence="9" type="ORF">g.498</name>
</gene>
<feature type="domain" description="C2H2-type" evidence="8">
    <location>
        <begin position="79"/>
        <end position="101"/>
    </location>
</feature>
<dbReference type="PROSITE" id="PS00028">
    <property type="entry name" value="ZINC_FINGER_C2H2_1"/>
    <property type="match status" value="2"/>
</dbReference>